<dbReference type="PANTHER" id="PTHR10357:SF219">
    <property type="entry name" value="MALTOSE ALPHA-D-GLUCOSYLTRANSFERASE"/>
    <property type="match status" value="1"/>
</dbReference>
<dbReference type="Gene3D" id="2.60.40.1180">
    <property type="entry name" value="Golgi alpha-mannosidase II"/>
    <property type="match status" value="1"/>
</dbReference>
<gene>
    <name evidence="2" type="ORF">SAMN05444008_12632</name>
</gene>
<dbReference type="InterPro" id="IPR017853">
    <property type="entry name" value="GH"/>
</dbReference>
<sequence>MRNKMFPFSLIVVILAPFLVKCRQQGEKEQRATQATTPISVDSTAALWYKNSVMYTLDVEVFQDSDGDGTGDFKGLTQRLGYIDSLGADVIWLAPFQPTPNKDDGYDVSDYYTIDLRLGSMADFQNMIKAADARGLRIIMDLVVNHTSNEHPWFREAQRDTAGPMHDWYVWAKGRPENYDVGMVFPGVQKTIWSLDSRSGLYYYHRFYDFQPDLNAQHPQVQAEIKKIIRHWLNLGIAGFRLDGVPFFIEVPQTKGEKFEHQYELLSQMRSFVQSIRKDAVILGEANVLPAENEHYFGRQGEGMNMMFNFFVNQHLFYALATGEVKPLKDALDATSEIYPNAQWGQFLRNHDEVDLGRLSKKDREKVYAAFGPDTSMQLYDRGIRRRLAPMMHNNRKQLELAYSVLFSLPSTPVLRYGDEIGMGDNLALKERNSVRTPMQWSESFNGGFSSSVKTVRPVVDTGIFGYPSTNVALQQKDTASLLAWTARMAHLRKQCPEIAYGSWRLLNSGSPQVLVMLYSWQGKSLLMLHNFGKEAVQVQLDREDVDFPHLQLVATSGAVVKTDQDIPVLSLPAYGYYWGRSATVLK</sequence>
<evidence type="ECO:0000259" key="1">
    <source>
        <dbReference type="SMART" id="SM00642"/>
    </source>
</evidence>
<dbReference type="InterPro" id="IPR013780">
    <property type="entry name" value="Glyco_hydro_b"/>
</dbReference>
<feature type="domain" description="Glycosyl hydrolase family 13 catalytic" evidence="1">
    <location>
        <begin position="56"/>
        <end position="457"/>
    </location>
</feature>
<dbReference type="GO" id="GO:0016740">
    <property type="term" value="F:transferase activity"/>
    <property type="evidence" value="ECO:0007669"/>
    <property type="project" value="UniProtKB-KW"/>
</dbReference>
<name>A0A1M5IXV7_9BACT</name>
<organism evidence="2 3">
    <name type="scientific">Cnuella takakiae</name>
    <dbReference type="NCBI Taxonomy" id="1302690"/>
    <lineage>
        <taxon>Bacteria</taxon>
        <taxon>Pseudomonadati</taxon>
        <taxon>Bacteroidota</taxon>
        <taxon>Chitinophagia</taxon>
        <taxon>Chitinophagales</taxon>
        <taxon>Chitinophagaceae</taxon>
        <taxon>Cnuella</taxon>
    </lineage>
</organism>
<dbReference type="STRING" id="1302690.BUE76_05505"/>
<protein>
    <submittedName>
        <fullName evidence="2">Maltose alpha-D-glucosyltransferase/ alpha-amylase</fullName>
    </submittedName>
</protein>
<evidence type="ECO:0000313" key="3">
    <source>
        <dbReference type="Proteomes" id="UP000184368"/>
    </source>
</evidence>
<dbReference type="RefSeq" id="WP_216820626.1">
    <property type="nucleotide sequence ID" value="NZ_FQUO01000026.1"/>
</dbReference>
<keyword evidence="2" id="KW-0808">Transferase</keyword>
<dbReference type="PANTHER" id="PTHR10357">
    <property type="entry name" value="ALPHA-AMYLASE FAMILY MEMBER"/>
    <property type="match status" value="1"/>
</dbReference>
<dbReference type="InterPro" id="IPR054049">
    <property type="entry name" value="SupH-like_C"/>
</dbReference>
<dbReference type="GO" id="GO:0005975">
    <property type="term" value="P:carbohydrate metabolic process"/>
    <property type="evidence" value="ECO:0007669"/>
    <property type="project" value="InterPro"/>
</dbReference>
<dbReference type="AlphaFoldDB" id="A0A1M5IXV7"/>
<dbReference type="Pfam" id="PF22157">
    <property type="entry name" value="SupH-like_C"/>
    <property type="match status" value="1"/>
</dbReference>
<dbReference type="SUPFAM" id="SSF51011">
    <property type="entry name" value="Glycosyl hydrolase domain"/>
    <property type="match status" value="1"/>
</dbReference>
<dbReference type="SUPFAM" id="SSF51445">
    <property type="entry name" value="(Trans)glycosidases"/>
    <property type="match status" value="1"/>
</dbReference>
<dbReference type="SMART" id="SM00642">
    <property type="entry name" value="Aamy"/>
    <property type="match status" value="1"/>
</dbReference>
<keyword evidence="3" id="KW-1185">Reference proteome</keyword>
<dbReference type="InterPro" id="IPR045857">
    <property type="entry name" value="O16G_dom_2"/>
</dbReference>
<proteinExistence type="predicted"/>
<dbReference type="InterPro" id="IPR006047">
    <property type="entry name" value="GH13_cat_dom"/>
</dbReference>
<dbReference type="Pfam" id="PF00128">
    <property type="entry name" value="Alpha-amylase"/>
    <property type="match status" value="2"/>
</dbReference>
<dbReference type="CDD" id="cd11334">
    <property type="entry name" value="AmyAc_TreS"/>
    <property type="match status" value="1"/>
</dbReference>
<dbReference type="Gene3D" id="3.20.20.80">
    <property type="entry name" value="Glycosidases"/>
    <property type="match status" value="1"/>
</dbReference>
<dbReference type="EMBL" id="FQUO01000026">
    <property type="protein sequence ID" value="SHG33198.1"/>
    <property type="molecule type" value="Genomic_DNA"/>
</dbReference>
<dbReference type="Proteomes" id="UP000184368">
    <property type="component" value="Unassembled WGS sequence"/>
</dbReference>
<dbReference type="Gene3D" id="3.90.400.10">
    <property type="entry name" value="Oligo-1,6-glucosidase, Domain 2"/>
    <property type="match status" value="1"/>
</dbReference>
<evidence type="ECO:0000313" key="2">
    <source>
        <dbReference type="EMBL" id="SHG33198.1"/>
    </source>
</evidence>
<accession>A0A1M5IXV7</accession>
<reference evidence="2 3" key="1">
    <citation type="submission" date="2016-11" db="EMBL/GenBank/DDBJ databases">
        <authorList>
            <person name="Jaros S."/>
            <person name="Januszkiewicz K."/>
            <person name="Wedrychowicz H."/>
        </authorList>
    </citation>
    <scope>NUCLEOTIDE SEQUENCE [LARGE SCALE GENOMIC DNA]</scope>
    <source>
        <strain evidence="2 3">DSM 26897</strain>
    </source>
</reference>